<gene>
    <name evidence="3" type="primary">LOC106817396</name>
</gene>
<name>A0ABM1EZC5_PRICU</name>
<evidence type="ECO:0000313" key="2">
    <source>
        <dbReference type="Proteomes" id="UP000695022"/>
    </source>
</evidence>
<dbReference type="InterPro" id="IPR000477">
    <property type="entry name" value="RT_dom"/>
</dbReference>
<proteinExistence type="predicted"/>
<evidence type="ECO:0000259" key="1">
    <source>
        <dbReference type="PROSITE" id="PS50878"/>
    </source>
</evidence>
<reference evidence="3" key="1">
    <citation type="submission" date="2025-08" db="UniProtKB">
        <authorList>
            <consortium name="RefSeq"/>
        </authorList>
    </citation>
    <scope>IDENTIFICATION</scope>
</reference>
<sequence length="328" mass="36683">MDPMQFAYRCNHSITQAILLFVMDILEGFKKNEHTVATFVDLEGAFDSVWREAVVYKLADIGINGKLLLYIANYLTGRTARNLVNTYQSEWIKTELGVPQGSVISPILFIIFIKDMTSNIPKKIGYADDLLAWTQNIDISAAEKQMKNQVSSKVCLGVTLDQHLTFQEHTDKTAKKAFGALARISALMADIGGMKMEIGIALYKACVRPHLEYAYPIWCCASEAQLRKIYRVQRIALLRASGTINTTPAAALEVLTHVPPPRLRFQEILAHEFIRILRKPHDNPLRCMGPGLPRADPSVKAIIIDISDSPLCDCGLANETVDHKIFHC</sequence>
<accession>A0ABM1EZC5</accession>
<dbReference type="SUPFAM" id="SSF56672">
    <property type="entry name" value="DNA/RNA polymerases"/>
    <property type="match status" value="1"/>
</dbReference>
<protein>
    <submittedName>
        <fullName evidence="3">RNA-directed DNA polymerase from mobile element jockey-like</fullName>
    </submittedName>
</protein>
<dbReference type="GeneID" id="106817396"/>
<dbReference type="PROSITE" id="PS50878">
    <property type="entry name" value="RT_POL"/>
    <property type="match status" value="1"/>
</dbReference>
<feature type="domain" description="Reverse transcriptase" evidence="1">
    <location>
        <begin position="1"/>
        <end position="182"/>
    </location>
</feature>
<evidence type="ECO:0000313" key="3">
    <source>
        <dbReference type="RefSeq" id="XP_014677546.1"/>
    </source>
</evidence>
<dbReference type="PANTHER" id="PTHR33332">
    <property type="entry name" value="REVERSE TRANSCRIPTASE DOMAIN-CONTAINING PROTEIN"/>
    <property type="match status" value="1"/>
</dbReference>
<dbReference type="Proteomes" id="UP000695022">
    <property type="component" value="Unplaced"/>
</dbReference>
<dbReference type="InterPro" id="IPR043502">
    <property type="entry name" value="DNA/RNA_pol_sf"/>
</dbReference>
<dbReference type="Pfam" id="PF00078">
    <property type="entry name" value="RVT_1"/>
    <property type="match status" value="1"/>
</dbReference>
<keyword evidence="2" id="KW-1185">Reference proteome</keyword>
<dbReference type="RefSeq" id="XP_014677546.1">
    <property type="nucleotide sequence ID" value="XM_014822060.1"/>
</dbReference>
<organism evidence="2 3">
    <name type="scientific">Priapulus caudatus</name>
    <name type="common">Priapulid worm</name>
    <dbReference type="NCBI Taxonomy" id="37621"/>
    <lineage>
        <taxon>Eukaryota</taxon>
        <taxon>Metazoa</taxon>
        <taxon>Ecdysozoa</taxon>
        <taxon>Scalidophora</taxon>
        <taxon>Priapulida</taxon>
        <taxon>Priapulimorpha</taxon>
        <taxon>Priapulimorphida</taxon>
        <taxon>Priapulidae</taxon>
        <taxon>Priapulus</taxon>
    </lineage>
</organism>